<sequence length="76" mass="8518">MTHSSAALWVMAELNMIDPESIFEDQEGNQMVFTGKSFQVYSTEVDETEQYVGLCLGDEWAYVGSVATKTEEVTNE</sequence>
<dbReference type="Proteomes" id="UP000221795">
    <property type="component" value="Segment"/>
</dbReference>
<accession>A0A217ER97</accession>
<reference evidence="1" key="1">
    <citation type="journal article" date="2017" name="Viruses">
        <title>Characterization of Bacillus subtilis Viruses vB_BsuM-Goe2 and vB_BsuM-Goe3.</title>
        <authorList>
            <person name="Willms I.M."/>
            <person name="Hoppert M."/>
            <person name="Hertel R."/>
        </authorList>
    </citation>
    <scope>NUCLEOTIDE SEQUENCE [LARGE SCALE GENOMIC DNA]</scope>
</reference>
<gene>
    <name evidence="1" type="ORF">Goe3_c15900</name>
</gene>
<protein>
    <submittedName>
        <fullName evidence="1">Uncharacterized protein</fullName>
    </submittedName>
</protein>
<evidence type="ECO:0000313" key="2">
    <source>
        <dbReference type="Proteomes" id="UP000221795"/>
    </source>
</evidence>
<name>A0A217ER97_BPGO3</name>
<dbReference type="EMBL" id="KY368640">
    <property type="protein sequence ID" value="APZ82620.1"/>
    <property type="molecule type" value="Genomic_DNA"/>
</dbReference>
<proteinExistence type="predicted"/>
<keyword evidence="2" id="KW-1185">Reference proteome</keyword>
<organism evidence="1 2">
    <name type="scientific">Bacillus phage vB_BsuM-Goe3</name>
    <dbReference type="NCBI Taxonomy" id="1933063"/>
    <lineage>
        <taxon>Viruses</taxon>
        <taxon>Duplodnaviria</taxon>
        <taxon>Heunggongvirae</taxon>
        <taxon>Uroviricota</taxon>
        <taxon>Caudoviricetes</taxon>
        <taxon>Herelleviridae</taxon>
        <taxon>Bastillevirinae</taxon>
        <taxon>Grisebachstrassevirus</taxon>
        <taxon>Grisebachstrassevirus goe3</taxon>
    </lineage>
</organism>
<evidence type="ECO:0000313" key="1">
    <source>
        <dbReference type="EMBL" id="APZ82620.1"/>
    </source>
</evidence>
<organismHost>
    <name type="scientific">Bacillus subtilis</name>
    <dbReference type="NCBI Taxonomy" id="1423"/>
</organismHost>